<dbReference type="OrthoDB" id="9767869at2"/>
<dbReference type="PROSITE" id="PS51296">
    <property type="entry name" value="RIESKE"/>
    <property type="match status" value="1"/>
</dbReference>
<evidence type="ECO:0000256" key="5">
    <source>
        <dbReference type="ARBA" id="ARBA00023004"/>
    </source>
</evidence>
<evidence type="ECO:0000313" key="10">
    <source>
        <dbReference type="Proteomes" id="UP000199437"/>
    </source>
</evidence>
<dbReference type="InterPro" id="IPR015881">
    <property type="entry name" value="ARHD_Rieske_2Fe_2S"/>
</dbReference>
<dbReference type="AlphaFoldDB" id="A0A1I0P824"/>
<sequence length="362" mass="41753">MKALQFNIHPEIEKAETLPSSFYRSQSVYDQLIERVFAKSWQFAGDVSLCNLGGTVHPFEFMEYGLQEPMLLSNDGGIINCLSNVCTHRGNILCHHPKKARNITCMYHGRRFNLKGEFQNMPQFKEAADFPRPEDSLHQFPLKQWGPWLFTALGNELDFQPVLDAMERKVGFLPLDQFKLDTSRSKDYLVNAHWALYCDNYLEGFHIPFVHDGLNQVLDYGKYKTELYPHANLQVGYAASGEHVFDLPKDHEDFGEQIGAYYFWLFPNMMFNFYPWGLSINVVKPISLNRTKVSFISYVLDESKLDTGAGAALDKVEREDEFVVEGVFKGMSSRVYNTGRFSPKMEKGVHHFHRLLAEFLSE</sequence>
<keyword evidence="3" id="KW-0479">Metal-binding</keyword>
<comment type="cofactor">
    <cofactor evidence="1">
        <name>Fe cation</name>
        <dbReference type="ChEBI" id="CHEBI:24875"/>
    </cofactor>
</comment>
<dbReference type="Gene3D" id="3.90.380.10">
    <property type="entry name" value="Naphthalene 1,2-dioxygenase Alpha Subunit, Chain A, domain 1"/>
    <property type="match status" value="1"/>
</dbReference>
<gene>
    <name evidence="9" type="ORF">SAMN05216290_1784</name>
</gene>
<evidence type="ECO:0000256" key="1">
    <source>
        <dbReference type="ARBA" id="ARBA00001962"/>
    </source>
</evidence>
<reference evidence="10" key="1">
    <citation type="submission" date="2016-10" db="EMBL/GenBank/DDBJ databases">
        <authorList>
            <person name="Varghese N."/>
            <person name="Submissions S."/>
        </authorList>
    </citation>
    <scope>NUCLEOTIDE SEQUENCE [LARGE SCALE GENOMIC DNA]</scope>
    <source>
        <strain evidence="10">CGMCC 1.12402</strain>
    </source>
</reference>
<keyword evidence="2" id="KW-0001">2Fe-2S</keyword>
<evidence type="ECO:0000256" key="2">
    <source>
        <dbReference type="ARBA" id="ARBA00022714"/>
    </source>
</evidence>
<dbReference type="STRING" id="1267423.SAMN05216290_1784"/>
<dbReference type="GeneID" id="99986504"/>
<dbReference type="Proteomes" id="UP000199437">
    <property type="component" value="Unassembled WGS sequence"/>
</dbReference>
<feature type="domain" description="Rieske" evidence="8">
    <location>
        <begin position="41"/>
        <end position="151"/>
    </location>
</feature>
<dbReference type="PANTHER" id="PTHR43756:SF5">
    <property type="entry name" value="CHOLINE MONOOXYGENASE, CHLOROPLASTIC"/>
    <property type="match status" value="1"/>
</dbReference>
<dbReference type="CDD" id="cd03469">
    <property type="entry name" value="Rieske_RO_Alpha_N"/>
    <property type="match status" value="1"/>
</dbReference>
<dbReference type="PROSITE" id="PS00570">
    <property type="entry name" value="RING_HYDROXYL_ALPHA"/>
    <property type="match status" value="1"/>
</dbReference>
<evidence type="ECO:0000256" key="6">
    <source>
        <dbReference type="ARBA" id="ARBA00023014"/>
    </source>
</evidence>
<evidence type="ECO:0000256" key="7">
    <source>
        <dbReference type="ARBA" id="ARBA00023027"/>
    </source>
</evidence>
<organism evidence="9 10">
    <name type="scientific">Roseivirga pacifica</name>
    <dbReference type="NCBI Taxonomy" id="1267423"/>
    <lineage>
        <taxon>Bacteria</taxon>
        <taxon>Pseudomonadati</taxon>
        <taxon>Bacteroidota</taxon>
        <taxon>Cytophagia</taxon>
        <taxon>Cytophagales</taxon>
        <taxon>Roseivirgaceae</taxon>
        <taxon>Roseivirga</taxon>
    </lineage>
</organism>
<dbReference type="SUPFAM" id="SSF55961">
    <property type="entry name" value="Bet v1-like"/>
    <property type="match status" value="1"/>
</dbReference>
<dbReference type="InterPro" id="IPR015879">
    <property type="entry name" value="Ring_hydroxy_dOase_asu_C_dom"/>
</dbReference>
<dbReference type="Gene3D" id="2.102.10.10">
    <property type="entry name" value="Rieske [2Fe-2S] iron-sulphur domain"/>
    <property type="match status" value="1"/>
</dbReference>
<protein>
    <submittedName>
        <fullName evidence="9">Choline monooxygenase</fullName>
    </submittedName>
</protein>
<name>A0A1I0P824_9BACT</name>
<dbReference type="Pfam" id="PF00848">
    <property type="entry name" value="Ring_hydroxyl_A"/>
    <property type="match status" value="1"/>
</dbReference>
<dbReference type="GO" id="GO:0051537">
    <property type="term" value="F:2 iron, 2 sulfur cluster binding"/>
    <property type="evidence" value="ECO:0007669"/>
    <property type="project" value="UniProtKB-KW"/>
</dbReference>
<keyword evidence="4" id="KW-0560">Oxidoreductase</keyword>
<dbReference type="Pfam" id="PF00355">
    <property type="entry name" value="Rieske"/>
    <property type="match status" value="1"/>
</dbReference>
<evidence type="ECO:0000313" key="9">
    <source>
        <dbReference type="EMBL" id="SEW10241.1"/>
    </source>
</evidence>
<dbReference type="GO" id="GO:0004497">
    <property type="term" value="F:monooxygenase activity"/>
    <property type="evidence" value="ECO:0007669"/>
    <property type="project" value="UniProtKB-KW"/>
</dbReference>
<keyword evidence="7" id="KW-0520">NAD</keyword>
<dbReference type="GO" id="GO:0005506">
    <property type="term" value="F:iron ion binding"/>
    <property type="evidence" value="ECO:0007669"/>
    <property type="project" value="InterPro"/>
</dbReference>
<dbReference type="InterPro" id="IPR001663">
    <property type="entry name" value="Rng_hydr_dOase-A"/>
</dbReference>
<dbReference type="RefSeq" id="WP_090258145.1">
    <property type="nucleotide sequence ID" value="NZ_FOIR01000001.1"/>
</dbReference>
<dbReference type="InterPro" id="IPR036922">
    <property type="entry name" value="Rieske_2Fe-2S_sf"/>
</dbReference>
<evidence type="ECO:0000256" key="3">
    <source>
        <dbReference type="ARBA" id="ARBA00022723"/>
    </source>
</evidence>
<keyword evidence="9" id="KW-0503">Monooxygenase</keyword>
<dbReference type="InterPro" id="IPR017941">
    <property type="entry name" value="Rieske_2Fe-2S"/>
</dbReference>
<evidence type="ECO:0000259" key="8">
    <source>
        <dbReference type="PROSITE" id="PS51296"/>
    </source>
</evidence>
<dbReference type="PANTHER" id="PTHR43756">
    <property type="entry name" value="CHOLINE MONOOXYGENASE, CHLOROPLASTIC"/>
    <property type="match status" value="1"/>
</dbReference>
<dbReference type="EMBL" id="FOIR01000001">
    <property type="protein sequence ID" value="SEW10241.1"/>
    <property type="molecule type" value="Genomic_DNA"/>
</dbReference>
<keyword evidence="10" id="KW-1185">Reference proteome</keyword>
<keyword evidence="6" id="KW-0411">Iron-sulfur</keyword>
<keyword evidence="5" id="KW-0408">Iron</keyword>
<evidence type="ECO:0000256" key="4">
    <source>
        <dbReference type="ARBA" id="ARBA00023002"/>
    </source>
</evidence>
<accession>A0A1I0P824</accession>
<proteinExistence type="predicted"/>
<dbReference type="SUPFAM" id="SSF50022">
    <property type="entry name" value="ISP domain"/>
    <property type="match status" value="1"/>
</dbReference>